<dbReference type="InterPro" id="IPR018422">
    <property type="entry name" value="Cation/H_exchanger_CPA1"/>
</dbReference>
<dbReference type="Gene3D" id="1.20.1530.20">
    <property type="match status" value="1"/>
</dbReference>
<keyword evidence="8 10" id="KW-0472">Membrane</keyword>
<dbReference type="Proteomes" id="UP001500121">
    <property type="component" value="Unassembled WGS sequence"/>
</dbReference>
<feature type="transmembrane region" description="Helical" evidence="10">
    <location>
        <begin position="370"/>
        <end position="394"/>
    </location>
</feature>
<dbReference type="InterPro" id="IPR004705">
    <property type="entry name" value="Cation/H_exchanger_CPA1_bac"/>
</dbReference>
<keyword evidence="4 10" id="KW-0812">Transmembrane</keyword>
<dbReference type="RefSeq" id="WP_345479937.1">
    <property type="nucleotide sequence ID" value="NZ_BAABLP010000002.1"/>
</dbReference>
<comment type="caution">
    <text evidence="10">Lacks conserved residue(s) required for the propagation of feature annotation.</text>
</comment>
<dbReference type="PANTHER" id="PTHR10110:SF86">
    <property type="entry name" value="SODIUM_HYDROGEN EXCHANGER 7"/>
    <property type="match status" value="1"/>
</dbReference>
<evidence type="ECO:0000256" key="8">
    <source>
        <dbReference type="ARBA" id="ARBA00023136"/>
    </source>
</evidence>
<feature type="transmembrane region" description="Helical" evidence="10">
    <location>
        <begin position="75"/>
        <end position="98"/>
    </location>
</feature>
<dbReference type="InterPro" id="IPR006153">
    <property type="entry name" value="Cation/H_exchanger_TM"/>
</dbReference>
<dbReference type="EMBL" id="BAABLP010000002">
    <property type="protein sequence ID" value="GAA4741134.1"/>
    <property type="molecule type" value="Genomic_DNA"/>
</dbReference>
<feature type="transmembrane region" description="Helical" evidence="10">
    <location>
        <begin position="256"/>
        <end position="275"/>
    </location>
</feature>
<feature type="transmembrane region" description="Helical" evidence="10">
    <location>
        <begin position="212"/>
        <end position="236"/>
    </location>
</feature>
<feature type="transmembrane region" description="Helical" evidence="10">
    <location>
        <begin position="336"/>
        <end position="358"/>
    </location>
</feature>
<gene>
    <name evidence="12" type="ORF">GCM10025783_10230</name>
</gene>
<keyword evidence="5 10" id="KW-1133">Transmembrane helix</keyword>
<evidence type="ECO:0000256" key="1">
    <source>
        <dbReference type="ARBA" id="ARBA00004651"/>
    </source>
</evidence>
<comment type="caution">
    <text evidence="12">The sequence shown here is derived from an EMBL/GenBank/DDBJ whole genome shotgun (WGS) entry which is preliminary data.</text>
</comment>
<evidence type="ECO:0000256" key="6">
    <source>
        <dbReference type="ARBA" id="ARBA00023053"/>
    </source>
</evidence>
<keyword evidence="3 10" id="KW-1003">Cell membrane</keyword>
<evidence type="ECO:0000256" key="9">
    <source>
        <dbReference type="ARBA" id="ARBA00023201"/>
    </source>
</evidence>
<evidence type="ECO:0000313" key="12">
    <source>
        <dbReference type="EMBL" id="GAA4741134.1"/>
    </source>
</evidence>
<dbReference type="Pfam" id="PF00999">
    <property type="entry name" value="Na_H_Exchanger"/>
    <property type="match status" value="1"/>
</dbReference>
<proteinExistence type="inferred from homology"/>
<accession>A0ABP8YY81</accession>
<evidence type="ECO:0000256" key="5">
    <source>
        <dbReference type="ARBA" id="ARBA00022989"/>
    </source>
</evidence>
<feature type="transmembrane region" description="Helical" evidence="10">
    <location>
        <begin position="287"/>
        <end position="316"/>
    </location>
</feature>
<keyword evidence="7 10" id="KW-0406">Ion transport</keyword>
<evidence type="ECO:0000256" key="7">
    <source>
        <dbReference type="ARBA" id="ARBA00023065"/>
    </source>
</evidence>
<evidence type="ECO:0000256" key="3">
    <source>
        <dbReference type="ARBA" id="ARBA00022475"/>
    </source>
</evidence>
<keyword evidence="9 10" id="KW-0739">Sodium transport</keyword>
<organism evidence="12 13">
    <name type="scientific">Amnibacterium soli</name>
    <dbReference type="NCBI Taxonomy" id="1282736"/>
    <lineage>
        <taxon>Bacteria</taxon>
        <taxon>Bacillati</taxon>
        <taxon>Actinomycetota</taxon>
        <taxon>Actinomycetes</taxon>
        <taxon>Micrococcales</taxon>
        <taxon>Microbacteriaceae</taxon>
        <taxon>Amnibacterium</taxon>
    </lineage>
</organism>
<protein>
    <submittedName>
        <fullName evidence="12">Na+/H+ antiporter</fullName>
    </submittedName>
</protein>
<sequence length="517" mass="54743">MILGAVVLAVGVLARRVHVAAPILLLIAGAALGFVPLLREVELPPEVVLLLFLPALLYWESLTTSLREIRSNLRSVVLTSTLLVVLTAAVVAVVAHAVGLDWGAAWVLGAAVAPTDATATAALAGGMPRRTLTTLRAESLVNDGTALVILALAIGVSAHGMAITAVGVGGQLLLSYGGGIAIGVAVAWVATQVRKRMDDALEENVVSLLSPFTAYLVAEVVGASGVLAVVICGLAMSQIGPRIAGADTRTQMNAFWTLATYLLNGALFVLVGIELQVSVRDLRPGQLVVGLLGVAVVTVAVVAVRFGFFFGTGGVLRLLERTPERRAALMTNRMRLVMSTAGFRGAVSLAAALSVPRLVDGGDRFPDRALVVFVTAGVIAVTLVLQGLVLPLVLRRAQLPPDEAVERELLEAETTATEEALESLDGLAGDVDAGDHAVQRSRDELEVQLRSLESGEDDELDEDQQAAADYANLRLALVRRKRQVLLRLRDEKRIDDIVLRRIQSRLDLEEVRLAAED</sequence>
<feature type="transmembrane region" description="Helical" evidence="10">
    <location>
        <begin position="146"/>
        <end position="167"/>
    </location>
</feature>
<evidence type="ECO:0000256" key="2">
    <source>
        <dbReference type="ARBA" id="ARBA00022448"/>
    </source>
</evidence>
<name>A0ABP8YY81_9MICO</name>
<feature type="transmembrane region" description="Helical" evidence="10">
    <location>
        <begin position="43"/>
        <end position="63"/>
    </location>
</feature>
<keyword evidence="6 10" id="KW-0915">Sodium</keyword>
<comment type="subcellular location">
    <subcellularLocation>
        <location evidence="1 10">Cell membrane</location>
        <topology evidence="1 10">Multi-pass membrane protein</topology>
    </subcellularLocation>
</comment>
<reference evidence="13" key="1">
    <citation type="journal article" date="2019" name="Int. J. Syst. Evol. Microbiol.">
        <title>The Global Catalogue of Microorganisms (GCM) 10K type strain sequencing project: providing services to taxonomists for standard genome sequencing and annotation.</title>
        <authorList>
            <consortium name="The Broad Institute Genomics Platform"/>
            <consortium name="The Broad Institute Genome Sequencing Center for Infectious Disease"/>
            <person name="Wu L."/>
            <person name="Ma J."/>
        </authorList>
    </citation>
    <scope>NUCLEOTIDE SEQUENCE [LARGE SCALE GENOMIC DNA]</scope>
    <source>
        <strain evidence="13">JCM 19015</strain>
    </source>
</reference>
<keyword evidence="13" id="KW-1185">Reference proteome</keyword>
<feature type="transmembrane region" description="Helical" evidence="10">
    <location>
        <begin position="173"/>
        <end position="191"/>
    </location>
</feature>
<feature type="domain" description="Cation/H+ exchanger transmembrane" evidence="11">
    <location>
        <begin position="7"/>
        <end position="395"/>
    </location>
</feature>
<comment type="similarity">
    <text evidence="10">Belongs to the monovalent cation:proton antiporter 1 (CPA1) transporter (TC 2.A.36) family.</text>
</comment>
<evidence type="ECO:0000313" key="13">
    <source>
        <dbReference type="Proteomes" id="UP001500121"/>
    </source>
</evidence>
<dbReference type="NCBIfam" id="TIGR00831">
    <property type="entry name" value="a_cpa1"/>
    <property type="match status" value="1"/>
</dbReference>
<keyword evidence="10" id="KW-0050">Antiport</keyword>
<dbReference type="InterPro" id="IPR038770">
    <property type="entry name" value="Na+/solute_symporter_sf"/>
</dbReference>
<evidence type="ECO:0000259" key="11">
    <source>
        <dbReference type="Pfam" id="PF00999"/>
    </source>
</evidence>
<dbReference type="PANTHER" id="PTHR10110">
    <property type="entry name" value="SODIUM/HYDROGEN EXCHANGER"/>
    <property type="match status" value="1"/>
</dbReference>
<evidence type="ECO:0000256" key="4">
    <source>
        <dbReference type="ARBA" id="ARBA00022692"/>
    </source>
</evidence>
<evidence type="ECO:0000256" key="10">
    <source>
        <dbReference type="RuleBase" id="RU366002"/>
    </source>
</evidence>
<comment type="function">
    <text evidence="10">Na(+)/H(+) antiporter that extrudes sodium in exchange for external protons.</text>
</comment>
<keyword evidence="2 10" id="KW-0813">Transport</keyword>